<reference evidence="1" key="1">
    <citation type="submission" date="2023-05" db="EMBL/GenBank/DDBJ databases">
        <authorList>
            <person name="Stuckert A."/>
        </authorList>
    </citation>
    <scope>NUCLEOTIDE SEQUENCE</scope>
</reference>
<keyword evidence="2" id="KW-1185">Reference proteome</keyword>
<dbReference type="Proteomes" id="UP001162483">
    <property type="component" value="Unassembled WGS sequence"/>
</dbReference>
<evidence type="ECO:0000313" key="2">
    <source>
        <dbReference type="Proteomes" id="UP001162483"/>
    </source>
</evidence>
<name>A0ABN9E927_9NEOB</name>
<dbReference type="EMBL" id="CATNWA010015242">
    <property type="protein sequence ID" value="CAI9581128.1"/>
    <property type="molecule type" value="Genomic_DNA"/>
</dbReference>
<gene>
    <name evidence="1" type="ORF">SPARVUS_LOCUS9400817</name>
</gene>
<proteinExistence type="predicted"/>
<feature type="non-terminal residue" evidence="1">
    <location>
        <position position="1"/>
    </location>
</feature>
<comment type="caution">
    <text evidence="1">The sequence shown here is derived from an EMBL/GenBank/DDBJ whole genome shotgun (WGS) entry which is preliminary data.</text>
</comment>
<evidence type="ECO:0000313" key="1">
    <source>
        <dbReference type="EMBL" id="CAI9581128.1"/>
    </source>
</evidence>
<organism evidence="1 2">
    <name type="scientific">Staurois parvus</name>
    <dbReference type="NCBI Taxonomy" id="386267"/>
    <lineage>
        <taxon>Eukaryota</taxon>
        <taxon>Metazoa</taxon>
        <taxon>Chordata</taxon>
        <taxon>Craniata</taxon>
        <taxon>Vertebrata</taxon>
        <taxon>Euteleostomi</taxon>
        <taxon>Amphibia</taxon>
        <taxon>Batrachia</taxon>
        <taxon>Anura</taxon>
        <taxon>Neobatrachia</taxon>
        <taxon>Ranoidea</taxon>
        <taxon>Ranidae</taxon>
        <taxon>Staurois</taxon>
    </lineage>
</organism>
<protein>
    <submittedName>
        <fullName evidence="1">Uncharacterized protein</fullName>
    </submittedName>
</protein>
<accession>A0ABN9E927</accession>
<sequence length="52" mass="6062">TQQHVIAGRRVICVLFTYRPLPCQCYLAIAGCRRGIYSRDPVIDICSRQWQH</sequence>